<evidence type="ECO:0000313" key="7">
    <source>
        <dbReference type="Proteomes" id="UP000277582"/>
    </source>
</evidence>
<feature type="binding site" evidence="4">
    <location>
        <position position="202"/>
    </location>
    <ligand>
        <name>a divalent metal cation</name>
        <dbReference type="ChEBI" id="CHEBI:60240"/>
        <label>1</label>
    </ligand>
</feature>
<feature type="binding site" evidence="4">
    <location>
        <position position="131"/>
    </location>
    <ligand>
        <name>a divalent metal cation</name>
        <dbReference type="ChEBI" id="CHEBI:60240"/>
        <label>2</label>
    </ligand>
</feature>
<dbReference type="GO" id="GO:0016788">
    <property type="term" value="F:hydrolase activity, acting on ester bonds"/>
    <property type="evidence" value="ECO:0007669"/>
    <property type="project" value="InterPro"/>
</dbReference>
<feature type="binding site" evidence="4">
    <location>
        <position position="154"/>
    </location>
    <ligand>
        <name>a divalent metal cation</name>
        <dbReference type="ChEBI" id="CHEBI:60240"/>
        <label>2</label>
    </ligand>
</feature>
<evidence type="ECO:0000256" key="4">
    <source>
        <dbReference type="PIRSR" id="PIRSR005902-1"/>
    </source>
</evidence>
<dbReference type="InterPro" id="IPR001130">
    <property type="entry name" value="TatD-like"/>
</dbReference>
<comment type="caution">
    <text evidence="5">The sequence shown here is derived from an EMBL/GenBank/DDBJ whole genome shotgun (WGS) entry which is preliminary data.</text>
</comment>
<feature type="binding site" evidence="4">
    <location>
        <position position="7"/>
    </location>
    <ligand>
        <name>a divalent metal cation</name>
        <dbReference type="ChEBI" id="CHEBI:60240"/>
        <label>1</label>
    </ligand>
</feature>
<keyword evidence="7" id="KW-1185">Reference proteome</keyword>
<evidence type="ECO:0000313" key="8">
    <source>
        <dbReference type="Proteomes" id="UP000316217"/>
    </source>
</evidence>
<dbReference type="GO" id="GO:0046872">
    <property type="term" value="F:metal ion binding"/>
    <property type="evidence" value="ECO:0007669"/>
    <property type="project" value="UniProtKB-KW"/>
</dbReference>
<dbReference type="Proteomes" id="UP000316217">
    <property type="component" value="Unassembled WGS sequence"/>
</dbReference>
<evidence type="ECO:0000256" key="1">
    <source>
        <dbReference type="ARBA" id="ARBA00009275"/>
    </source>
</evidence>
<proteinExistence type="inferred from homology"/>
<dbReference type="InterPro" id="IPR032466">
    <property type="entry name" value="Metal_Hydrolase"/>
</dbReference>
<name>A0A429GUI7_9CREN</name>
<protein>
    <submittedName>
        <fullName evidence="5">TatD family deoxyribonuclease</fullName>
    </submittedName>
</protein>
<dbReference type="PANTHER" id="PTHR46317">
    <property type="entry name" value="HYDROLASE OF PHP SUPERFAMILY-RELATED PROTEIN"/>
    <property type="match status" value="1"/>
</dbReference>
<reference evidence="6 8" key="2">
    <citation type="journal article" date="2019" name="Nat. Microbiol.">
        <title>Wide diversity of methane and short-chain alkane metabolisms in uncultured archaea.</title>
        <authorList>
            <person name="Borrel G."/>
            <person name="Adam P.S."/>
            <person name="McKay L.J."/>
            <person name="Chen L.X."/>
            <person name="Sierra-Garcia I.N."/>
            <person name="Sieber C.M."/>
            <person name="Letourneur Q."/>
            <person name="Ghozlane A."/>
            <person name="Andersen G.L."/>
            <person name="Li W.J."/>
            <person name="Hallam S.J."/>
            <person name="Muyzer G."/>
            <person name="de Oliveira V.M."/>
            <person name="Inskeep W.P."/>
            <person name="Banfield J.F."/>
            <person name="Gribaldo S."/>
        </authorList>
    </citation>
    <scope>NUCLEOTIDE SEQUENCE [LARGE SCALE GENOMIC DNA]</scope>
    <source>
        <strain evidence="6">NM4</strain>
    </source>
</reference>
<dbReference type="PANTHER" id="PTHR46317:SF1">
    <property type="entry name" value="HYDROLASE, TATD FAMILY"/>
    <property type="match status" value="1"/>
</dbReference>
<keyword evidence="3" id="KW-0378">Hydrolase</keyword>
<dbReference type="Gene3D" id="3.20.20.140">
    <property type="entry name" value="Metal-dependent hydrolases"/>
    <property type="match status" value="1"/>
</dbReference>
<feature type="binding site" evidence="4">
    <location>
        <position position="93"/>
    </location>
    <ligand>
        <name>a divalent metal cation</name>
        <dbReference type="ChEBI" id="CHEBI:60240"/>
        <label>1</label>
    </ligand>
</feature>
<dbReference type="SUPFAM" id="SSF51556">
    <property type="entry name" value="Metallo-dependent hydrolases"/>
    <property type="match status" value="1"/>
</dbReference>
<sequence length="254" mass="28586">MRLFDAHCHLEDELFDKDRHDVLIRARKAGIIGMVTSPLGINMALKAMEIFRGNEIVYISPGLDSRNFSDEKAAEELASFVRSVKDGIVAVGEIGLDYKFARSEAEREKQKRNFKFLAKLADELDKPIVVHSRWAQRPVLRVLDEIYATDVILHAFSGSEDDVKFAAEREWFISISTNVVRSYPVRKAAEISPLNLILLESDSPALSPDDGRNEPANILVSVAEISSARGIKPEELAEITTENALRAYRIPRRH</sequence>
<dbReference type="AlphaFoldDB" id="A0A429GUI7"/>
<comment type="similarity">
    <text evidence="1">Belongs to the metallo-dependent hydrolases superfamily. TatD-type hydrolase family.</text>
</comment>
<reference evidence="5 7" key="1">
    <citation type="submission" date="2018-10" db="EMBL/GenBank/DDBJ databases">
        <title>Co-occurring genomic capacity for anaerobic methane metabolism and dissimilatory sulfite reduction discovered in the Korarchaeota.</title>
        <authorList>
            <person name="Mckay L.J."/>
            <person name="Dlakic M."/>
            <person name="Fields M.W."/>
            <person name="Delmont T.O."/>
            <person name="Eren A.M."/>
            <person name="Jay Z.J."/>
            <person name="Klingelsmith K.B."/>
            <person name="Rusch D.B."/>
            <person name="Inskeep W.P."/>
        </authorList>
    </citation>
    <scope>NUCLEOTIDE SEQUENCE [LARGE SCALE GENOMIC DNA]</scope>
    <source>
        <strain evidence="5 7">MDKW</strain>
    </source>
</reference>
<gene>
    <name evidence="5" type="ORF">D6D85_02640</name>
    <name evidence="6" type="ORF">EF810_07000</name>
</gene>
<evidence type="ECO:0000313" key="5">
    <source>
        <dbReference type="EMBL" id="RSN77453.1"/>
    </source>
</evidence>
<organism evidence="5 7">
    <name type="scientific">Candidatus Methanodesulfokora washburnensis</name>
    <dbReference type="NCBI Taxonomy" id="2478471"/>
    <lineage>
        <taxon>Archaea</taxon>
        <taxon>Thermoproteota</taxon>
        <taxon>Candidatus Korarchaeia</taxon>
        <taxon>Candidatus Korarchaeia incertae sedis</taxon>
        <taxon>Candidatus Methanodesulfokora</taxon>
    </lineage>
</organism>
<dbReference type="CDD" id="cd01310">
    <property type="entry name" value="TatD_DNAse"/>
    <property type="match status" value="1"/>
</dbReference>
<dbReference type="EMBL" id="RXII01000108">
    <property type="protein sequence ID" value="RZN59164.1"/>
    <property type="molecule type" value="Genomic_DNA"/>
</dbReference>
<accession>A0A429GUI7</accession>
<dbReference type="Pfam" id="PF01026">
    <property type="entry name" value="TatD_DNase"/>
    <property type="match status" value="1"/>
</dbReference>
<dbReference type="PIRSF" id="PIRSF005902">
    <property type="entry name" value="DNase_TatD"/>
    <property type="match status" value="1"/>
</dbReference>
<feature type="binding site" evidence="4">
    <location>
        <position position="9"/>
    </location>
    <ligand>
        <name>a divalent metal cation</name>
        <dbReference type="ChEBI" id="CHEBI:60240"/>
        <label>1</label>
    </ligand>
</feature>
<dbReference type="RefSeq" id="WP_125670512.1">
    <property type="nucleotide sequence ID" value="NZ_RCOS01000034.1"/>
</dbReference>
<dbReference type="Proteomes" id="UP000277582">
    <property type="component" value="Unassembled WGS sequence"/>
</dbReference>
<evidence type="ECO:0000256" key="2">
    <source>
        <dbReference type="ARBA" id="ARBA00022723"/>
    </source>
</evidence>
<keyword evidence="2 4" id="KW-0479">Metal-binding</keyword>
<dbReference type="EMBL" id="RCOS01000034">
    <property type="protein sequence ID" value="RSN77453.1"/>
    <property type="molecule type" value="Genomic_DNA"/>
</dbReference>
<evidence type="ECO:0000256" key="3">
    <source>
        <dbReference type="ARBA" id="ARBA00022801"/>
    </source>
</evidence>
<dbReference type="OrthoDB" id="26412at2157"/>
<evidence type="ECO:0000313" key="6">
    <source>
        <dbReference type="EMBL" id="RZN59164.1"/>
    </source>
</evidence>